<dbReference type="OrthoDB" id="9027184at2"/>
<dbReference type="EMBL" id="MYFO01000053">
    <property type="protein sequence ID" value="TFE83250.1"/>
    <property type="molecule type" value="Genomic_DNA"/>
</dbReference>
<protein>
    <submittedName>
        <fullName evidence="1">Putative baseplate assembly protein</fullName>
    </submittedName>
</protein>
<sequence>MLPLPNLDDRMFEQMMDDARKTIPKLFPQWTDENAHDPGITLLELMAWMTEIQQYYMNRITEQSERKFLKLLGVSPREATSAVCEVTFSEVGDQAVLPKGTPLVAHDLRFETVETLRLIPSMLQKVLVRSETGSADFTSNNRSGIPYYAFGPDGEQGASLYIGFDTPLPVMTEITLSIKLFEDYPVKVGRSADGTAPLISTAEVEWTFCADGQGLVWQPIDVVRDNSVQLSQSGDVVFKLASDMQKCIMYPADDQRRYWLCCTLKQDGYELPPKIEHICLNAVRAEERHSYSEIAVFDSSGKPDLSCVLSSHLAYTGKHTVQLRDSRGFWHDWKRVIKLSSADAEDTVFELEQHKADHTTHIRFGDGEYGSVPPKGKDSIRVISFAPEFEDQRWLGSSNGLPNQTFEVPKGQIYKRSTMMLQVGVYSVERETMVWEDWQSVEDFDNSLSTDLHYVYDMGAGLIRFGNNEEGAIPEKSALPNIRFIVLQSGGGVQGNIKDNMISGFADDALITAPAVTLTNPFPAHGGLEAESVEQAKLRVQHELNTPSRAVTAEDYEEIACGTPGLRVARVKAIPLYKPGMKDYPRVKAPAQMTVAVVPYGETDKPMAGRGFLETIRKHLDLHRLLSTELHVIPADYVCITVHAVVVVEPRYKDEESMILTELRRLLQPMGHADGTEGWPFGRTVYKGDIYGVISRLKGVVYVQDLWIDADGENYAKDSAGDIHIPPYALVYSGEHSIELISQADV</sequence>
<dbReference type="NCBIfam" id="TIGR02243">
    <property type="entry name" value="putative baseplate assembly protein"/>
    <property type="match status" value="1"/>
</dbReference>
<organism evidence="1 2">
    <name type="scientific">Paenibacillus athensensis</name>
    <dbReference type="NCBI Taxonomy" id="1967502"/>
    <lineage>
        <taxon>Bacteria</taxon>
        <taxon>Bacillati</taxon>
        <taxon>Bacillota</taxon>
        <taxon>Bacilli</taxon>
        <taxon>Bacillales</taxon>
        <taxon>Paenibacillaceae</taxon>
        <taxon>Paenibacillus</taxon>
    </lineage>
</organism>
<dbReference type="AlphaFoldDB" id="A0A4Y8PR57"/>
<keyword evidence="2" id="KW-1185">Reference proteome</keyword>
<dbReference type="RefSeq" id="WP_134757321.1">
    <property type="nucleotide sequence ID" value="NZ_MYFO02000009.1"/>
</dbReference>
<comment type="caution">
    <text evidence="1">The sequence shown here is derived from an EMBL/GenBank/DDBJ whole genome shotgun (WGS) entry which is preliminary data.</text>
</comment>
<gene>
    <name evidence="1" type="ORF">B5M42_23370</name>
</gene>
<dbReference type="InterPro" id="IPR011749">
    <property type="entry name" value="CHP02243"/>
</dbReference>
<name>A0A4Y8PR57_9BACL</name>
<dbReference type="Proteomes" id="UP000298246">
    <property type="component" value="Unassembled WGS sequence"/>
</dbReference>
<evidence type="ECO:0000313" key="1">
    <source>
        <dbReference type="EMBL" id="TFE83250.1"/>
    </source>
</evidence>
<reference evidence="1 2" key="1">
    <citation type="submission" date="2017-03" db="EMBL/GenBank/DDBJ databases">
        <title>Isolation of Levoglucosan Utilizing Bacteria.</title>
        <authorList>
            <person name="Arya A.S."/>
        </authorList>
    </citation>
    <scope>NUCLEOTIDE SEQUENCE [LARGE SCALE GENOMIC DNA]</scope>
    <source>
        <strain evidence="1 2">MEC069</strain>
    </source>
</reference>
<proteinExistence type="predicted"/>
<evidence type="ECO:0000313" key="2">
    <source>
        <dbReference type="Proteomes" id="UP000298246"/>
    </source>
</evidence>
<accession>A0A4Y8PR57</accession>